<gene>
    <name evidence="1" type="ORF">ACFOD7_03955</name>
</gene>
<accession>A0ABV7I988</accession>
<reference evidence="2" key="1">
    <citation type="journal article" date="2019" name="Int. J. Syst. Evol. Microbiol.">
        <title>The Global Catalogue of Microorganisms (GCM) 10K type strain sequencing project: providing services to taxonomists for standard genome sequencing and annotation.</title>
        <authorList>
            <consortium name="The Broad Institute Genomics Platform"/>
            <consortium name="The Broad Institute Genome Sequencing Center for Infectious Disease"/>
            <person name="Wu L."/>
            <person name="Ma J."/>
        </authorList>
    </citation>
    <scope>NUCLEOTIDE SEQUENCE [LARGE SCALE GENOMIC DNA]</scope>
    <source>
        <strain evidence="2">KCTC 52239</strain>
    </source>
</reference>
<dbReference type="Gene3D" id="2.30.42.10">
    <property type="match status" value="1"/>
</dbReference>
<dbReference type="InterPro" id="IPR036034">
    <property type="entry name" value="PDZ_sf"/>
</dbReference>
<protein>
    <recommendedName>
        <fullName evidence="3">PDZ domain-containing protein</fullName>
    </recommendedName>
</protein>
<organism evidence="1 2">
    <name type="scientific">Paracoccus fontiphilus</name>
    <dbReference type="NCBI Taxonomy" id="1815556"/>
    <lineage>
        <taxon>Bacteria</taxon>
        <taxon>Pseudomonadati</taxon>
        <taxon>Pseudomonadota</taxon>
        <taxon>Alphaproteobacteria</taxon>
        <taxon>Rhodobacterales</taxon>
        <taxon>Paracoccaceae</taxon>
        <taxon>Paracoccus</taxon>
    </lineage>
</organism>
<comment type="caution">
    <text evidence="1">The sequence shown here is derived from an EMBL/GenBank/DDBJ whole genome shotgun (WGS) entry which is preliminary data.</text>
</comment>
<name>A0ABV7I988_9RHOB</name>
<sequence>MMVLGGEPGSAAAGAGPTPVRIKADCRLHRRDLILSLNGAVLETSEDLYAALDMRPEGAVVEISVLRNGRETTIAMTLAPRR</sequence>
<dbReference type="SUPFAM" id="SSF50156">
    <property type="entry name" value="PDZ domain-like"/>
    <property type="match status" value="1"/>
</dbReference>
<dbReference type="RefSeq" id="WP_207471482.1">
    <property type="nucleotide sequence ID" value="NZ_JAFNAW010000073.1"/>
</dbReference>
<evidence type="ECO:0000313" key="1">
    <source>
        <dbReference type="EMBL" id="MFC3167199.1"/>
    </source>
</evidence>
<evidence type="ECO:0008006" key="3">
    <source>
        <dbReference type="Google" id="ProtNLM"/>
    </source>
</evidence>
<proteinExistence type="predicted"/>
<evidence type="ECO:0000313" key="2">
    <source>
        <dbReference type="Proteomes" id="UP001595557"/>
    </source>
</evidence>
<dbReference type="EMBL" id="JBHRTE010000016">
    <property type="protein sequence ID" value="MFC3167199.1"/>
    <property type="molecule type" value="Genomic_DNA"/>
</dbReference>
<dbReference type="Proteomes" id="UP001595557">
    <property type="component" value="Unassembled WGS sequence"/>
</dbReference>
<keyword evidence="2" id="KW-1185">Reference proteome</keyword>